<dbReference type="GO" id="GO:0015031">
    <property type="term" value="P:protein transport"/>
    <property type="evidence" value="ECO:0007669"/>
    <property type="project" value="UniProtKB-KW"/>
</dbReference>
<feature type="domain" description="Vps52 C-terminal" evidence="7">
    <location>
        <begin position="143"/>
        <end position="405"/>
    </location>
</feature>
<dbReference type="InterPro" id="IPR048319">
    <property type="entry name" value="Vps52_CC"/>
</dbReference>
<sequence length="418" mass="48460">QDRSINLSRHLQNRKAVDQLLGPVIDDIVISPATIMRLSESDINDAWLKDLDEVERKIDLLNVGRYRKVAAVNEVHPYLEKLQIKIIERTRNFIVDLIKAIRFPDANLSSLQQLSFLRCTRPFSFLKRHNEQLATELGQAYVNTLRWYYTSHFERFSKILSKLQYRLLDRSEVLAKDTRVSRGGLFAAAAALTKPLISEEPFQLGDRIKILTSQESNIINSHMAEDTKRYFHLETIFNSFNYVLIDNASAEYLFLVEFFGYSNDRTSSIFQEIFQPSFNIGMVNILLYPQTHVKNLISTFISENTDVHGLLLCIRLTQAYAFELQRRRIPVLENYINAILIHLWPRFQRAMDTHGESLRKNGATMKPFQNNESDTVPHPLTQQFAQFLQGILSLETIDAENEPINSRSGFLPRTKLMF</sequence>
<evidence type="ECO:0000259" key="7">
    <source>
        <dbReference type="Pfam" id="PF20655"/>
    </source>
</evidence>
<dbReference type="GO" id="GO:0005829">
    <property type="term" value="C:cytosol"/>
    <property type="evidence" value="ECO:0007669"/>
    <property type="project" value="GOC"/>
</dbReference>
<dbReference type="OMA" id="HYLEVIM"/>
<dbReference type="OrthoDB" id="19482at2759"/>
<evidence type="ECO:0000313" key="8">
    <source>
        <dbReference type="EMBL" id="OLL27021.1"/>
    </source>
</evidence>
<dbReference type="EMBL" id="LXFE01000126">
    <property type="protein sequence ID" value="OLL27021.1"/>
    <property type="molecule type" value="Genomic_DNA"/>
</dbReference>
<dbReference type="GO" id="GO:0032456">
    <property type="term" value="P:endocytic recycling"/>
    <property type="evidence" value="ECO:0007669"/>
    <property type="project" value="TreeGrafter"/>
</dbReference>
<dbReference type="Proteomes" id="UP000186594">
    <property type="component" value="Unassembled WGS sequence"/>
</dbReference>
<protein>
    <submittedName>
        <fullName evidence="8">Vacuolar protein sorting-associated protein 52 A</fullName>
    </submittedName>
</protein>
<evidence type="ECO:0000256" key="4">
    <source>
        <dbReference type="ARBA" id="ARBA00022927"/>
    </source>
</evidence>
<organism evidence="8 9">
    <name type="scientific">Neolecta irregularis (strain DAH-3)</name>
    <dbReference type="NCBI Taxonomy" id="1198029"/>
    <lineage>
        <taxon>Eukaryota</taxon>
        <taxon>Fungi</taxon>
        <taxon>Dikarya</taxon>
        <taxon>Ascomycota</taxon>
        <taxon>Taphrinomycotina</taxon>
        <taxon>Neolectales</taxon>
        <taxon>Neolectaceae</taxon>
        <taxon>Neolecta</taxon>
    </lineage>
</organism>
<dbReference type="STRING" id="1198029.A0A1U7LWY3"/>
<evidence type="ECO:0000256" key="2">
    <source>
        <dbReference type="ARBA" id="ARBA00008180"/>
    </source>
</evidence>
<evidence type="ECO:0000256" key="1">
    <source>
        <dbReference type="ARBA" id="ARBA00004601"/>
    </source>
</evidence>
<evidence type="ECO:0000256" key="5">
    <source>
        <dbReference type="ARBA" id="ARBA00023034"/>
    </source>
</evidence>
<reference evidence="8 9" key="1">
    <citation type="submission" date="2016-04" db="EMBL/GenBank/DDBJ databases">
        <title>Evolutionary innovation and constraint leading to complex multicellularity in the Ascomycota.</title>
        <authorList>
            <person name="Cisse O."/>
            <person name="Nguyen A."/>
            <person name="Hewitt D.A."/>
            <person name="Jedd G."/>
            <person name="Stajich J.E."/>
        </authorList>
    </citation>
    <scope>NUCLEOTIDE SEQUENCE [LARGE SCALE GENOMIC DNA]</scope>
    <source>
        <strain evidence="8 9">DAH-3</strain>
    </source>
</reference>
<dbReference type="AlphaFoldDB" id="A0A1U7LWY3"/>
<accession>A0A1U7LWY3</accession>
<keyword evidence="3" id="KW-0813">Transport</keyword>
<evidence type="ECO:0000259" key="6">
    <source>
        <dbReference type="Pfam" id="PF04129"/>
    </source>
</evidence>
<dbReference type="Pfam" id="PF20655">
    <property type="entry name" value="Vps52_C"/>
    <property type="match status" value="1"/>
</dbReference>
<proteinExistence type="inferred from homology"/>
<dbReference type="PANTHER" id="PTHR14190">
    <property type="entry name" value="SUPPRESSOR OF ACTIN MUTATIONS 2/VACUOLAR PROTEIN SORTING 52"/>
    <property type="match status" value="1"/>
</dbReference>
<comment type="similarity">
    <text evidence="2">Belongs to the VPS52 family.</text>
</comment>
<gene>
    <name evidence="8" type="ORF">NEOLI_000036</name>
</gene>
<keyword evidence="5" id="KW-0333">Golgi apparatus</keyword>
<comment type="subcellular location">
    <subcellularLocation>
        <location evidence="1">Golgi apparatus</location>
        <location evidence="1">trans-Golgi network</location>
    </subcellularLocation>
</comment>
<dbReference type="PANTHER" id="PTHR14190:SF7">
    <property type="entry name" value="VACUOLAR PROTEIN SORTING-ASSOCIATED PROTEIN 52 HOMOLOG"/>
    <property type="match status" value="1"/>
</dbReference>
<feature type="domain" description="Vps52 coiled-coil" evidence="6">
    <location>
        <begin position="1"/>
        <end position="126"/>
    </location>
</feature>
<evidence type="ECO:0000256" key="3">
    <source>
        <dbReference type="ARBA" id="ARBA00022448"/>
    </source>
</evidence>
<keyword evidence="4" id="KW-0653">Protein transport</keyword>
<evidence type="ECO:0000313" key="9">
    <source>
        <dbReference type="Proteomes" id="UP000186594"/>
    </source>
</evidence>
<dbReference type="InterPro" id="IPR007258">
    <property type="entry name" value="Vps52"/>
</dbReference>
<name>A0A1U7LWY3_NEOID</name>
<dbReference type="GO" id="GO:0006896">
    <property type="term" value="P:Golgi to vacuole transport"/>
    <property type="evidence" value="ECO:0007669"/>
    <property type="project" value="TreeGrafter"/>
</dbReference>
<dbReference type="GO" id="GO:0019905">
    <property type="term" value="F:syntaxin binding"/>
    <property type="evidence" value="ECO:0007669"/>
    <property type="project" value="TreeGrafter"/>
</dbReference>
<dbReference type="GO" id="GO:0042147">
    <property type="term" value="P:retrograde transport, endosome to Golgi"/>
    <property type="evidence" value="ECO:0007669"/>
    <property type="project" value="TreeGrafter"/>
</dbReference>
<dbReference type="InterPro" id="IPR048361">
    <property type="entry name" value="Vps52_C"/>
</dbReference>
<dbReference type="Pfam" id="PF04129">
    <property type="entry name" value="Vps52_CC"/>
    <property type="match status" value="1"/>
</dbReference>
<dbReference type="GO" id="GO:0000938">
    <property type="term" value="C:GARP complex"/>
    <property type="evidence" value="ECO:0007669"/>
    <property type="project" value="TreeGrafter"/>
</dbReference>
<comment type="caution">
    <text evidence="8">The sequence shown here is derived from an EMBL/GenBank/DDBJ whole genome shotgun (WGS) entry which is preliminary data.</text>
</comment>
<feature type="non-terminal residue" evidence="8">
    <location>
        <position position="1"/>
    </location>
</feature>
<keyword evidence="9" id="KW-1185">Reference proteome</keyword>